<dbReference type="Pfam" id="PF12796">
    <property type="entry name" value="Ank_2"/>
    <property type="match status" value="2"/>
</dbReference>
<name>A0AAV2C293_9ARAC</name>
<keyword evidence="3" id="KW-0268">Exocytosis</keyword>
<comment type="subcellular location">
    <subcellularLocation>
        <location evidence="2">Secreted</location>
    </subcellularLocation>
    <subcellularLocation>
        <location evidence="1">Target cell membrane</location>
    </subcellularLocation>
</comment>
<dbReference type="Proteomes" id="UP001497382">
    <property type="component" value="Unassembled WGS sequence"/>
</dbReference>
<keyword evidence="11" id="KW-0472">Membrane</keyword>
<dbReference type="GO" id="GO:0005576">
    <property type="term" value="C:extracellular region"/>
    <property type="evidence" value="ECO:0007669"/>
    <property type="project" value="UniProtKB-SubCell"/>
</dbReference>
<protein>
    <submittedName>
        <fullName evidence="14">Uncharacterized protein</fullName>
    </submittedName>
</protein>
<keyword evidence="10 12" id="KW-0040">ANK repeat</keyword>
<keyword evidence="4" id="KW-0964">Secreted</keyword>
<keyword evidence="7" id="KW-0528">Neurotoxin</keyword>
<dbReference type="PROSITE" id="PS50297">
    <property type="entry name" value="ANK_REP_REGION"/>
    <property type="match status" value="2"/>
</dbReference>
<evidence type="ECO:0000256" key="9">
    <source>
        <dbReference type="ARBA" id="ARBA00023028"/>
    </source>
</evidence>
<feature type="repeat" description="ANK" evidence="12">
    <location>
        <begin position="35"/>
        <end position="69"/>
    </location>
</feature>
<dbReference type="EMBL" id="CAXIEN010001205">
    <property type="protein sequence ID" value="CAL1302091.1"/>
    <property type="molecule type" value="Genomic_DNA"/>
</dbReference>
<dbReference type="GO" id="GO:0006887">
    <property type="term" value="P:exocytosis"/>
    <property type="evidence" value="ECO:0007669"/>
    <property type="project" value="UniProtKB-KW"/>
</dbReference>
<proteinExistence type="predicted"/>
<dbReference type="GO" id="GO:0003723">
    <property type="term" value="F:RNA binding"/>
    <property type="evidence" value="ECO:0007669"/>
    <property type="project" value="TreeGrafter"/>
</dbReference>
<evidence type="ECO:0000256" key="4">
    <source>
        <dbReference type="ARBA" id="ARBA00022525"/>
    </source>
</evidence>
<evidence type="ECO:0000313" key="14">
    <source>
        <dbReference type="EMBL" id="CAL1302092.1"/>
    </source>
</evidence>
<dbReference type="PROSITE" id="PS50088">
    <property type="entry name" value="ANK_REPEAT"/>
    <property type="match status" value="3"/>
</dbReference>
<evidence type="ECO:0000256" key="12">
    <source>
        <dbReference type="PROSITE-ProRule" id="PRU00023"/>
    </source>
</evidence>
<organism evidence="14 15">
    <name type="scientific">Larinioides sclopetarius</name>
    <dbReference type="NCBI Taxonomy" id="280406"/>
    <lineage>
        <taxon>Eukaryota</taxon>
        <taxon>Metazoa</taxon>
        <taxon>Ecdysozoa</taxon>
        <taxon>Arthropoda</taxon>
        <taxon>Chelicerata</taxon>
        <taxon>Arachnida</taxon>
        <taxon>Araneae</taxon>
        <taxon>Araneomorphae</taxon>
        <taxon>Entelegynae</taxon>
        <taxon>Araneoidea</taxon>
        <taxon>Araneidae</taxon>
        <taxon>Larinioides</taxon>
    </lineage>
</organism>
<evidence type="ECO:0000256" key="2">
    <source>
        <dbReference type="ARBA" id="ARBA00004613"/>
    </source>
</evidence>
<dbReference type="GO" id="GO:0044218">
    <property type="term" value="C:other organism cell membrane"/>
    <property type="evidence" value="ECO:0007669"/>
    <property type="project" value="UniProtKB-KW"/>
</dbReference>
<evidence type="ECO:0000313" key="13">
    <source>
        <dbReference type="EMBL" id="CAL1302091.1"/>
    </source>
</evidence>
<evidence type="ECO:0000256" key="1">
    <source>
        <dbReference type="ARBA" id="ARBA00004175"/>
    </source>
</evidence>
<feature type="repeat" description="ANK" evidence="12">
    <location>
        <begin position="70"/>
        <end position="102"/>
    </location>
</feature>
<evidence type="ECO:0000256" key="7">
    <source>
        <dbReference type="ARBA" id="ARBA00022699"/>
    </source>
</evidence>
<dbReference type="PANTHER" id="PTHR24141:SF1">
    <property type="entry name" value="2-5A-DEPENDENT RIBONUCLEASE"/>
    <property type="match status" value="1"/>
</dbReference>
<evidence type="ECO:0000256" key="6">
    <source>
        <dbReference type="ARBA" id="ARBA00022656"/>
    </source>
</evidence>
<evidence type="ECO:0000256" key="10">
    <source>
        <dbReference type="ARBA" id="ARBA00023043"/>
    </source>
</evidence>
<dbReference type="InterPro" id="IPR036770">
    <property type="entry name" value="Ankyrin_rpt-contain_sf"/>
</dbReference>
<sequence>MTGEKLDGFNIHRFETAPMHVRDYLNVDPNAQDENGHTALHKYVLNRRFDARKMQCLIRNGANLEMRNISGKTAFLLAVVLRQKKMIETFIESGADVEVQDNAGNNALHYMVLPELNYSYEHVDGDEDSDFKDILSILKRLLNEGVNVNAKNQKDDTPLMWAARGDHPEIVQMLLQFGANVYLQNEINLTCLHFAALYYTRNYRNASRRVLSNFEILSELIRNKACVNCLDGLGCTPLGLILLFGREYKISFAKELIKAATLENWKRRIVFHTTKSQVLGARKYEEKVEETELEKYADNVYEEISLMKVYELPGGYNLCEFARGGLSEDELRSIPAIKDEVMRILVEESFRFYGDLILNRLGRF</sequence>
<keyword evidence="8" id="KW-0677">Repeat</keyword>
<keyword evidence="6" id="KW-0800">Toxin</keyword>
<evidence type="ECO:0000256" key="8">
    <source>
        <dbReference type="ARBA" id="ARBA00022737"/>
    </source>
</evidence>
<keyword evidence="11" id="KW-1053">Target membrane</keyword>
<keyword evidence="15" id="KW-1185">Reference proteome</keyword>
<accession>A0AAV2C293</accession>
<evidence type="ECO:0000256" key="3">
    <source>
        <dbReference type="ARBA" id="ARBA00022483"/>
    </source>
</evidence>
<dbReference type="GO" id="GO:0044231">
    <property type="term" value="C:host cell presynaptic membrane"/>
    <property type="evidence" value="ECO:0007669"/>
    <property type="project" value="UniProtKB-KW"/>
</dbReference>
<evidence type="ECO:0000256" key="11">
    <source>
        <dbReference type="ARBA" id="ARBA00023298"/>
    </source>
</evidence>
<feature type="repeat" description="ANK" evidence="12">
    <location>
        <begin position="154"/>
        <end position="186"/>
    </location>
</feature>
<dbReference type="InterPro" id="IPR002110">
    <property type="entry name" value="Ankyrin_rpt"/>
</dbReference>
<dbReference type="EMBL" id="CAXIEN010001206">
    <property type="protein sequence ID" value="CAL1302092.1"/>
    <property type="molecule type" value="Genomic_DNA"/>
</dbReference>
<comment type="caution">
    <text evidence="14">The sequence shown here is derived from an EMBL/GenBank/DDBJ whole genome shotgun (WGS) entry which is preliminary data.</text>
</comment>
<evidence type="ECO:0000256" key="5">
    <source>
        <dbReference type="ARBA" id="ARBA00022537"/>
    </source>
</evidence>
<keyword evidence="5" id="KW-1052">Target cell membrane</keyword>
<dbReference type="SUPFAM" id="SSF48403">
    <property type="entry name" value="Ankyrin repeat"/>
    <property type="match status" value="1"/>
</dbReference>
<dbReference type="Gene3D" id="1.25.40.20">
    <property type="entry name" value="Ankyrin repeat-containing domain"/>
    <property type="match status" value="2"/>
</dbReference>
<dbReference type="PANTHER" id="PTHR24141">
    <property type="entry name" value="2-5A-DEPENDENT RIBONUCLEASE"/>
    <property type="match status" value="1"/>
</dbReference>
<dbReference type="SMART" id="SM00248">
    <property type="entry name" value="ANK"/>
    <property type="match status" value="5"/>
</dbReference>
<dbReference type="GO" id="GO:0004540">
    <property type="term" value="F:RNA nuclease activity"/>
    <property type="evidence" value="ECO:0007669"/>
    <property type="project" value="TreeGrafter"/>
</dbReference>
<gene>
    <name evidence="13" type="ORF">LARSCL_LOCUS22891</name>
    <name evidence="14" type="ORF">LARSCL_LOCUS22892</name>
</gene>
<keyword evidence="9" id="KW-0638">Presynaptic neurotoxin</keyword>
<evidence type="ECO:0000313" key="15">
    <source>
        <dbReference type="Proteomes" id="UP001497382"/>
    </source>
</evidence>
<reference evidence="14 15" key="1">
    <citation type="submission" date="2024-04" db="EMBL/GenBank/DDBJ databases">
        <authorList>
            <person name="Rising A."/>
            <person name="Reimegard J."/>
            <person name="Sonavane S."/>
            <person name="Akerstrom W."/>
            <person name="Nylinder S."/>
            <person name="Hedman E."/>
            <person name="Kallberg Y."/>
        </authorList>
    </citation>
    <scope>NUCLEOTIDE SEQUENCE [LARGE SCALE GENOMIC DNA]</scope>
</reference>
<dbReference type="GO" id="GO:0006396">
    <property type="term" value="P:RNA processing"/>
    <property type="evidence" value="ECO:0007669"/>
    <property type="project" value="TreeGrafter"/>
</dbReference>
<dbReference type="GO" id="GO:0090729">
    <property type="term" value="F:toxin activity"/>
    <property type="evidence" value="ECO:0007669"/>
    <property type="project" value="UniProtKB-KW"/>
</dbReference>
<dbReference type="AlphaFoldDB" id="A0AAV2C293"/>